<sequence length="120" mass="14107">MKRVLREHIAPPTNCSALKWPNVKTIQYQCSPHDVNNFAHVRIIYQLPYSVEKQISEIQIKEVRRACTILSRELLSSANLCRFGLVWKFTAQEPKCWLILHQVRKFKLKLHSSEINSYEA</sequence>
<dbReference type="EMBL" id="BGPR01004581">
    <property type="protein sequence ID" value="GBN01097.1"/>
    <property type="molecule type" value="Genomic_DNA"/>
</dbReference>
<evidence type="ECO:0000313" key="1">
    <source>
        <dbReference type="EMBL" id="GBN01097.1"/>
    </source>
</evidence>
<gene>
    <name evidence="1" type="ORF">AVEN_198809_1</name>
</gene>
<reference evidence="1 2" key="1">
    <citation type="journal article" date="2019" name="Sci. Rep.">
        <title>Orb-weaving spider Araneus ventricosus genome elucidates the spidroin gene catalogue.</title>
        <authorList>
            <person name="Kono N."/>
            <person name="Nakamura H."/>
            <person name="Ohtoshi R."/>
            <person name="Moran D.A.P."/>
            <person name="Shinohara A."/>
            <person name="Yoshida Y."/>
            <person name="Fujiwara M."/>
            <person name="Mori M."/>
            <person name="Tomita M."/>
            <person name="Arakawa K."/>
        </authorList>
    </citation>
    <scope>NUCLEOTIDE SEQUENCE [LARGE SCALE GENOMIC DNA]</scope>
</reference>
<dbReference type="Proteomes" id="UP000499080">
    <property type="component" value="Unassembled WGS sequence"/>
</dbReference>
<accession>A0A4Y2KHN7</accession>
<protein>
    <submittedName>
        <fullName evidence="1">Uncharacterized protein</fullName>
    </submittedName>
</protein>
<keyword evidence="2" id="KW-1185">Reference proteome</keyword>
<comment type="caution">
    <text evidence="1">The sequence shown here is derived from an EMBL/GenBank/DDBJ whole genome shotgun (WGS) entry which is preliminary data.</text>
</comment>
<organism evidence="1 2">
    <name type="scientific">Araneus ventricosus</name>
    <name type="common">Orbweaver spider</name>
    <name type="synonym">Epeira ventricosa</name>
    <dbReference type="NCBI Taxonomy" id="182803"/>
    <lineage>
        <taxon>Eukaryota</taxon>
        <taxon>Metazoa</taxon>
        <taxon>Ecdysozoa</taxon>
        <taxon>Arthropoda</taxon>
        <taxon>Chelicerata</taxon>
        <taxon>Arachnida</taxon>
        <taxon>Araneae</taxon>
        <taxon>Araneomorphae</taxon>
        <taxon>Entelegynae</taxon>
        <taxon>Araneoidea</taxon>
        <taxon>Araneidae</taxon>
        <taxon>Araneus</taxon>
    </lineage>
</organism>
<dbReference type="AlphaFoldDB" id="A0A4Y2KHN7"/>
<evidence type="ECO:0000313" key="2">
    <source>
        <dbReference type="Proteomes" id="UP000499080"/>
    </source>
</evidence>
<name>A0A4Y2KHN7_ARAVE</name>
<proteinExistence type="predicted"/>